<proteinExistence type="predicted"/>
<sequence length="84" mass="9498">MSILRIERTQPRPGVVEEPLLTPRGYKLGDPLYGRRKHHAEFAVYVKTLEEAAALIRRGHSLWMHARGKRGSLISPGSLRIVEA</sequence>
<accession>A0ABT0DAA2</accession>
<dbReference type="RefSeq" id="WP_247028392.1">
    <property type="nucleotide sequence ID" value="NZ_JALKCH010000005.1"/>
</dbReference>
<dbReference type="Proteomes" id="UP001203284">
    <property type="component" value="Unassembled WGS sequence"/>
</dbReference>
<comment type="caution">
    <text evidence="1">The sequence shown here is derived from an EMBL/GenBank/DDBJ whole genome shotgun (WGS) entry which is preliminary data.</text>
</comment>
<dbReference type="EMBL" id="JALKCH010000005">
    <property type="protein sequence ID" value="MCK0196891.1"/>
    <property type="molecule type" value="Genomic_DNA"/>
</dbReference>
<organism evidence="1 2">
    <name type="scientific">Ancylobacter crimeensis</name>
    <dbReference type="NCBI Taxonomy" id="2579147"/>
    <lineage>
        <taxon>Bacteria</taxon>
        <taxon>Pseudomonadati</taxon>
        <taxon>Pseudomonadota</taxon>
        <taxon>Alphaproteobacteria</taxon>
        <taxon>Hyphomicrobiales</taxon>
        <taxon>Xanthobacteraceae</taxon>
        <taxon>Ancylobacter</taxon>
    </lineage>
</organism>
<evidence type="ECO:0000313" key="1">
    <source>
        <dbReference type="EMBL" id="MCK0196891.1"/>
    </source>
</evidence>
<protein>
    <submittedName>
        <fullName evidence="1">Uncharacterized protein</fullName>
    </submittedName>
</protein>
<reference evidence="1 2" key="1">
    <citation type="submission" date="2022-04" db="EMBL/GenBank/DDBJ databases">
        <authorList>
            <person name="Grouzdev D.S."/>
            <person name="Pantiukh K.S."/>
            <person name="Krutkina M.S."/>
        </authorList>
    </citation>
    <scope>NUCLEOTIDE SEQUENCE [LARGE SCALE GENOMIC DNA]</scope>
    <source>
        <strain evidence="1 2">6x-1</strain>
    </source>
</reference>
<gene>
    <name evidence="1" type="ORF">MWN34_08185</name>
</gene>
<keyword evidence="2" id="KW-1185">Reference proteome</keyword>
<name>A0ABT0DAA2_9HYPH</name>
<evidence type="ECO:0000313" key="2">
    <source>
        <dbReference type="Proteomes" id="UP001203284"/>
    </source>
</evidence>